<dbReference type="Pfam" id="PF01011">
    <property type="entry name" value="PQQ"/>
    <property type="match status" value="1"/>
</dbReference>
<dbReference type="InterPro" id="IPR002372">
    <property type="entry name" value="PQQ_rpt_dom"/>
</dbReference>
<keyword evidence="3" id="KW-0560">Oxidoreductase</keyword>
<dbReference type="InterPro" id="IPR018391">
    <property type="entry name" value="PQQ_b-propeller_rpt"/>
</dbReference>
<organism evidence="5">
    <name type="scientific">marine metagenome</name>
    <dbReference type="NCBI Taxonomy" id="408172"/>
    <lineage>
        <taxon>unclassified sequences</taxon>
        <taxon>metagenomes</taxon>
        <taxon>ecological metagenomes</taxon>
    </lineage>
</organism>
<dbReference type="SUPFAM" id="SSF50998">
    <property type="entry name" value="Quinoprotein alcohol dehydrogenase-like"/>
    <property type="match status" value="1"/>
</dbReference>
<evidence type="ECO:0000256" key="1">
    <source>
        <dbReference type="ARBA" id="ARBA00001931"/>
    </source>
</evidence>
<comment type="similarity">
    <text evidence="2">Belongs to the bacterial PQQ dehydrogenase family.</text>
</comment>
<evidence type="ECO:0000313" key="5">
    <source>
        <dbReference type="EMBL" id="SVD91342.1"/>
    </source>
</evidence>
<feature type="domain" description="Pyrrolo-quinoline quinone repeat" evidence="4">
    <location>
        <begin position="2"/>
        <end position="258"/>
    </location>
</feature>
<feature type="non-terminal residue" evidence="5">
    <location>
        <position position="1"/>
    </location>
</feature>
<protein>
    <recommendedName>
        <fullName evidence="4">Pyrrolo-quinoline quinone repeat domain-containing protein</fullName>
    </recommendedName>
</protein>
<dbReference type="PANTHER" id="PTHR32303">
    <property type="entry name" value="QUINOPROTEIN ALCOHOL DEHYDROGENASE (CYTOCHROME C)"/>
    <property type="match status" value="1"/>
</dbReference>
<evidence type="ECO:0000256" key="3">
    <source>
        <dbReference type="ARBA" id="ARBA00023002"/>
    </source>
</evidence>
<sequence>LDRRNVAELEIAWVHQLSVLDRAETTPLVVDGVMFITESPSTVIAVDAETGRPYWRYEHQLPEEIIICCGRNNRGVAVQGDTVIMSTLDAHLVALDAKTGSVRWETEVQEATAGYSKTGAPLVVGDKVFTGIAGGEYGIRGLIDAYNINTGELEWRFNTTPGPDHPDNRTWSGDSWRTGGAATWMTGSYDPDLNLIYWGTGNPGPDYDGSVREGDNLYSDSVVALDADTGELKWYFQFTPHDIHDWDSTQIPILADTTF</sequence>
<gene>
    <name evidence="5" type="ORF">METZ01_LOCUS444196</name>
</gene>
<evidence type="ECO:0000256" key="2">
    <source>
        <dbReference type="ARBA" id="ARBA00008156"/>
    </source>
</evidence>
<proteinExistence type="inferred from homology"/>
<dbReference type="SMART" id="SM00564">
    <property type="entry name" value="PQQ"/>
    <property type="match status" value="4"/>
</dbReference>
<dbReference type="InterPro" id="IPR011047">
    <property type="entry name" value="Quinoprotein_ADH-like_sf"/>
</dbReference>
<dbReference type="AlphaFoldDB" id="A0A382Z782"/>
<dbReference type="GO" id="GO:0016491">
    <property type="term" value="F:oxidoreductase activity"/>
    <property type="evidence" value="ECO:0007669"/>
    <property type="project" value="UniProtKB-KW"/>
</dbReference>
<reference evidence="5" key="1">
    <citation type="submission" date="2018-05" db="EMBL/GenBank/DDBJ databases">
        <authorList>
            <person name="Lanie J.A."/>
            <person name="Ng W.-L."/>
            <person name="Kazmierczak K.M."/>
            <person name="Andrzejewski T.M."/>
            <person name="Davidsen T.M."/>
            <person name="Wayne K.J."/>
            <person name="Tettelin H."/>
            <person name="Glass J.I."/>
            <person name="Rusch D."/>
            <person name="Podicherti R."/>
            <person name="Tsui H.-C.T."/>
            <person name="Winkler M.E."/>
        </authorList>
    </citation>
    <scope>NUCLEOTIDE SEQUENCE</scope>
</reference>
<comment type="cofactor">
    <cofactor evidence="1">
        <name>pyrroloquinoline quinone</name>
        <dbReference type="ChEBI" id="CHEBI:58442"/>
    </cofactor>
</comment>
<dbReference type="EMBL" id="UINC01181583">
    <property type="protein sequence ID" value="SVD91342.1"/>
    <property type="molecule type" value="Genomic_DNA"/>
</dbReference>
<evidence type="ECO:0000259" key="4">
    <source>
        <dbReference type="Pfam" id="PF01011"/>
    </source>
</evidence>
<feature type="non-terminal residue" evidence="5">
    <location>
        <position position="259"/>
    </location>
</feature>
<dbReference type="Gene3D" id="2.140.10.10">
    <property type="entry name" value="Quinoprotein alcohol dehydrogenase-like superfamily"/>
    <property type="match status" value="1"/>
</dbReference>
<accession>A0A382Z782</accession>
<name>A0A382Z782_9ZZZZ</name>